<evidence type="ECO:0000256" key="5">
    <source>
        <dbReference type="ARBA" id="ARBA00020164"/>
    </source>
</evidence>
<organism evidence="10 11">
    <name type="scientific">Reyranella humidisoli</name>
    <dbReference type="NCBI Taxonomy" id="2849149"/>
    <lineage>
        <taxon>Bacteria</taxon>
        <taxon>Pseudomonadati</taxon>
        <taxon>Pseudomonadota</taxon>
        <taxon>Alphaproteobacteria</taxon>
        <taxon>Hyphomicrobiales</taxon>
        <taxon>Reyranellaceae</taxon>
        <taxon>Reyranella</taxon>
    </lineage>
</organism>
<dbReference type="CDD" id="cd17299">
    <property type="entry name" value="acetolactate_decarboxylase"/>
    <property type="match status" value="1"/>
</dbReference>
<sequence length="278" mass="30369">MPRLTVEVYQSLMDALVAHCEKTGEPLRHFVSRALSDALGLDHSTLFQVSTTGALVQGVYNEAVTVGGLRTHGDFGLGTFEGLDGEMVVLDGKFYQAHADGSITAPADAAPVPFATLTNFQPQHRGTIENVTSMSSLTGELDRLRRSNNLFFAVRVDGRFDEVYWRVACKVEAGVHLDKATDAQAEFRQSNVKGTMVGFWSPAYSRTIAVAGWHLHFLTEDRKAGGHVLGCKATSLDVQVQDLDDLHLAIPETREFLHADLTQDPAAALEKAEMAKDR</sequence>
<dbReference type="EC" id="4.1.1.5" evidence="4 9"/>
<keyword evidence="8 9" id="KW-0456">Lyase</keyword>
<dbReference type="InterPro" id="IPR005128">
    <property type="entry name" value="Acetolactate_a_deCO2ase"/>
</dbReference>
<comment type="catalytic activity">
    <reaction evidence="1 9">
        <text>(2S)-2-acetolactate + H(+) = (R)-acetoin + CO2</text>
        <dbReference type="Rhea" id="RHEA:21580"/>
        <dbReference type="ChEBI" id="CHEBI:15378"/>
        <dbReference type="ChEBI" id="CHEBI:15686"/>
        <dbReference type="ChEBI" id="CHEBI:16526"/>
        <dbReference type="ChEBI" id="CHEBI:58476"/>
        <dbReference type="EC" id="4.1.1.5"/>
    </reaction>
</comment>
<dbReference type="GO" id="GO:0047605">
    <property type="term" value="F:acetolactate decarboxylase activity"/>
    <property type="evidence" value="ECO:0007669"/>
    <property type="project" value="UniProtKB-EC"/>
</dbReference>
<evidence type="ECO:0000256" key="4">
    <source>
        <dbReference type="ARBA" id="ARBA00013204"/>
    </source>
</evidence>
<evidence type="ECO:0000313" key="10">
    <source>
        <dbReference type="EMBL" id="MBU8872241.1"/>
    </source>
</evidence>
<comment type="pathway">
    <text evidence="2 9">Polyol metabolism; (R,R)-butane-2,3-diol biosynthesis; (R,R)-butane-2,3-diol from pyruvate: step 2/3.</text>
</comment>
<dbReference type="EMBL" id="JAHOPB010000001">
    <property type="protein sequence ID" value="MBU8872241.1"/>
    <property type="molecule type" value="Genomic_DNA"/>
</dbReference>
<evidence type="ECO:0000256" key="9">
    <source>
        <dbReference type="PIRNR" id="PIRNR001332"/>
    </source>
</evidence>
<dbReference type="PIRSF" id="PIRSF001332">
    <property type="entry name" value="Acetolac_decarb"/>
    <property type="match status" value="1"/>
</dbReference>
<dbReference type="Proteomes" id="UP000727907">
    <property type="component" value="Unassembled WGS sequence"/>
</dbReference>
<evidence type="ECO:0000313" key="11">
    <source>
        <dbReference type="Proteomes" id="UP000727907"/>
    </source>
</evidence>
<name>A0ABS6ID40_9HYPH</name>
<keyword evidence="6 9" id="KW-0210">Decarboxylase</keyword>
<evidence type="ECO:0000256" key="7">
    <source>
        <dbReference type="ARBA" id="ARBA00023061"/>
    </source>
</evidence>
<keyword evidence="11" id="KW-1185">Reference proteome</keyword>
<keyword evidence="7 9" id="KW-0005">Acetoin biosynthesis</keyword>
<dbReference type="NCBIfam" id="TIGR01252">
    <property type="entry name" value="acetolac_decarb"/>
    <property type="match status" value="1"/>
</dbReference>
<gene>
    <name evidence="10" type="primary">budA</name>
    <name evidence="10" type="ORF">KQ910_00625</name>
</gene>
<reference evidence="10 11" key="1">
    <citation type="submission" date="2021-06" db="EMBL/GenBank/DDBJ databases">
        <authorList>
            <person name="Lee D.H."/>
        </authorList>
    </citation>
    <scope>NUCLEOTIDE SEQUENCE [LARGE SCALE GENOMIC DNA]</scope>
    <source>
        <strain evidence="10 11">MMS21-HV4-11</strain>
    </source>
</reference>
<evidence type="ECO:0000256" key="8">
    <source>
        <dbReference type="ARBA" id="ARBA00023239"/>
    </source>
</evidence>
<evidence type="ECO:0000256" key="1">
    <source>
        <dbReference type="ARBA" id="ARBA00001784"/>
    </source>
</evidence>
<comment type="caution">
    <text evidence="10">The sequence shown here is derived from an EMBL/GenBank/DDBJ whole genome shotgun (WGS) entry which is preliminary data.</text>
</comment>
<dbReference type="PANTHER" id="PTHR35524">
    <property type="entry name" value="ALPHA-ACETOLACTATE DECARBOXYLASE"/>
    <property type="match status" value="1"/>
</dbReference>
<proteinExistence type="inferred from homology"/>
<dbReference type="RefSeq" id="WP_216955956.1">
    <property type="nucleotide sequence ID" value="NZ_JAHOPB010000001.1"/>
</dbReference>
<evidence type="ECO:0000256" key="6">
    <source>
        <dbReference type="ARBA" id="ARBA00022793"/>
    </source>
</evidence>
<evidence type="ECO:0000256" key="2">
    <source>
        <dbReference type="ARBA" id="ARBA00005170"/>
    </source>
</evidence>
<dbReference type="PANTHER" id="PTHR35524:SF1">
    <property type="entry name" value="ALPHA-ACETOLACTATE DECARBOXYLASE"/>
    <property type="match status" value="1"/>
</dbReference>
<evidence type="ECO:0000256" key="3">
    <source>
        <dbReference type="ARBA" id="ARBA00007106"/>
    </source>
</evidence>
<comment type="similarity">
    <text evidence="3 9">Belongs to the alpha-acetolactate decarboxylase family.</text>
</comment>
<protein>
    <recommendedName>
        <fullName evidence="5 9">Alpha-acetolactate decarboxylase</fullName>
        <ecNumber evidence="4 9">4.1.1.5</ecNumber>
    </recommendedName>
</protein>
<accession>A0ABS6ID40</accession>
<dbReference type="Pfam" id="PF03306">
    <property type="entry name" value="AAL_decarboxy"/>
    <property type="match status" value="1"/>
</dbReference>